<comment type="caution">
    <text evidence="3">The sequence shown here is derived from an EMBL/GenBank/DDBJ whole genome shotgun (WGS) entry which is preliminary data.</text>
</comment>
<dbReference type="InterPro" id="IPR034660">
    <property type="entry name" value="DinB/YfiT-like"/>
</dbReference>
<sequence length="201" mass="22205">MKRLILPVVLLALASFSTLDMKLSDAERQMAIAELQKSQNMLLSAIEGLSEAQLNYVIGEEAWSIAHCVEHVADSEASFGQMLNGALASPPNPDKRSEVVMTDAEILANIASRENKVKTSAEFEPSGKHGSFSASLKAFQDKRAGHIAYLKNTEDDLRNHYGQLPYGTIDGLQIFLSMSSHTERHVKQIEEIKSHPLFPKK</sequence>
<dbReference type="Pfam" id="PF12867">
    <property type="entry name" value="DinB_2"/>
    <property type="match status" value="1"/>
</dbReference>
<organism evidence="3 4">
    <name type="scientific">Poritiphilus flavus</name>
    <dbReference type="NCBI Taxonomy" id="2697053"/>
    <lineage>
        <taxon>Bacteria</taxon>
        <taxon>Pseudomonadati</taxon>
        <taxon>Bacteroidota</taxon>
        <taxon>Flavobacteriia</taxon>
        <taxon>Flavobacteriales</taxon>
        <taxon>Flavobacteriaceae</taxon>
        <taxon>Poritiphilus</taxon>
    </lineage>
</organism>
<reference evidence="3 4" key="1">
    <citation type="submission" date="2020-01" db="EMBL/GenBank/DDBJ databases">
        <title>Bacteria diversity of Porities sp.</title>
        <authorList>
            <person name="Wang G."/>
        </authorList>
    </citation>
    <scope>NUCLEOTIDE SEQUENCE [LARGE SCALE GENOMIC DNA]</scope>
    <source>
        <strain evidence="3 4">R33</strain>
    </source>
</reference>
<feature type="chain" id="PRO_5026840227" evidence="1">
    <location>
        <begin position="20"/>
        <end position="201"/>
    </location>
</feature>
<keyword evidence="4" id="KW-1185">Reference proteome</keyword>
<evidence type="ECO:0000256" key="1">
    <source>
        <dbReference type="SAM" id="SignalP"/>
    </source>
</evidence>
<dbReference type="EMBL" id="WXYO01000003">
    <property type="protein sequence ID" value="NAS11998.1"/>
    <property type="molecule type" value="Genomic_DNA"/>
</dbReference>
<evidence type="ECO:0000313" key="4">
    <source>
        <dbReference type="Proteomes" id="UP000475249"/>
    </source>
</evidence>
<dbReference type="AlphaFoldDB" id="A0A6L9EBT2"/>
<name>A0A6L9EBT2_9FLAO</name>
<evidence type="ECO:0000313" key="3">
    <source>
        <dbReference type="EMBL" id="NAS11998.1"/>
    </source>
</evidence>
<dbReference type="Gene3D" id="1.20.120.450">
    <property type="entry name" value="dinb family like domain"/>
    <property type="match status" value="1"/>
</dbReference>
<feature type="domain" description="DinB-like" evidence="2">
    <location>
        <begin position="35"/>
        <end position="189"/>
    </location>
</feature>
<keyword evidence="1" id="KW-0732">Signal</keyword>
<dbReference type="InterPro" id="IPR024775">
    <property type="entry name" value="DinB-like"/>
</dbReference>
<dbReference type="Proteomes" id="UP000475249">
    <property type="component" value="Unassembled WGS sequence"/>
</dbReference>
<protein>
    <submittedName>
        <fullName evidence="3">DUF664 domain-containing protein</fullName>
    </submittedName>
</protein>
<dbReference type="SUPFAM" id="SSF109854">
    <property type="entry name" value="DinB/YfiT-like putative metalloenzymes"/>
    <property type="match status" value="1"/>
</dbReference>
<gene>
    <name evidence="3" type="ORF">GTQ38_08305</name>
</gene>
<evidence type="ECO:0000259" key="2">
    <source>
        <dbReference type="Pfam" id="PF12867"/>
    </source>
</evidence>
<feature type="signal peptide" evidence="1">
    <location>
        <begin position="1"/>
        <end position="19"/>
    </location>
</feature>
<dbReference type="RefSeq" id="WP_161435027.1">
    <property type="nucleotide sequence ID" value="NZ_WXYO01000003.1"/>
</dbReference>
<accession>A0A6L9EBT2</accession>
<proteinExistence type="predicted"/>